<gene>
    <name evidence="2" type="ORF">CGE01nite_20930</name>
</gene>
<comment type="caution">
    <text evidence="2">The sequence shown here is derived from an EMBL/GenBank/DDBJ whole genome shotgun (WGS) entry which is preliminary data.</text>
</comment>
<organism evidence="2 3">
    <name type="scientific">Cellulomonas gelida</name>
    <dbReference type="NCBI Taxonomy" id="1712"/>
    <lineage>
        <taxon>Bacteria</taxon>
        <taxon>Bacillati</taxon>
        <taxon>Actinomycetota</taxon>
        <taxon>Actinomycetes</taxon>
        <taxon>Micrococcales</taxon>
        <taxon>Cellulomonadaceae</taxon>
        <taxon>Cellulomonas</taxon>
    </lineage>
</organism>
<keyword evidence="3" id="KW-1185">Reference proteome</keyword>
<name>A0A4Y3KLF3_9CELL</name>
<dbReference type="Proteomes" id="UP000320461">
    <property type="component" value="Unassembled WGS sequence"/>
</dbReference>
<sequence length="91" mass="10470">MRADPISDDSEQDDDRLPAEEALPNLRLHPLDDEDDWDFAFVMIRLKSRQGSDPGWAYRTSSAPNRTELLGALQMQVDLLRRELLAEWGTE</sequence>
<evidence type="ECO:0000313" key="3">
    <source>
        <dbReference type="Proteomes" id="UP000320461"/>
    </source>
</evidence>
<feature type="compositionally biased region" description="Acidic residues" evidence="1">
    <location>
        <begin position="1"/>
        <end position="14"/>
    </location>
</feature>
<accession>A0A4Y3KLF3</accession>
<evidence type="ECO:0000256" key="1">
    <source>
        <dbReference type="SAM" id="MobiDB-lite"/>
    </source>
</evidence>
<evidence type="ECO:0000313" key="2">
    <source>
        <dbReference type="EMBL" id="GEA84842.1"/>
    </source>
</evidence>
<reference evidence="2 3" key="1">
    <citation type="submission" date="2019-06" db="EMBL/GenBank/DDBJ databases">
        <title>Whole genome shotgun sequence of Cellulomonas gelida NBRC 3748.</title>
        <authorList>
            <person name="Hosoyama A."/>
            <person name="Uohara A."/>
            <person name="Ohji S."/>
            <person name="Ichikawa N."/>
        </authorList>
    </citation>
    <scope>NUCLEOTIDE SEQUENCE [LARGE SCALE GENOMIC DNA]</scope>
    <source>
        <strain evidence="2 3">NBRC 3748</strain>
    </source>
</reference>
<feature type="region of interest" description="Disordered" evidence="1">
    <location>
        <begin position="1"/>
        <end position="21"/>
    </location>
</feature>
<proteinExistence type="predicted"/>
<dbReference type="EMBL" id="BJLQ01000021">
    <property type="protein sequence ID" value="GEA84842.1"/>
    <property type="molecule type" value="Genomic_DNA"/>
</dbReference>
<protein>
    <submittedName>
        <fullName evidence="2">Uncharacterized protein</fullName>
    </submittedName>
</protein>
<dbReference type="AlphaFoldDB" id="A0A4Y3KLF3"/>